<dbReference type="EMBL" id="BNEC01000005">
    <property type="protein sequence ID" value="GHI69643.1"/>
    <property type="molecule type" value="Genomic_DNA"/>
</dbReference>
<dbReference type="RefSeq" id="WP_189746757.1">
    <property type="nucleotide sequence ID" value="NZ_BMRL01000023.1"/>
</dbReference>
<dbReference type="SUPFAM" id="SSF50998">
    <property type="entry name" value="Quinoprotein alcohol dehydrogenase-like"/>
    <property type="match status" value="1"/>
</dbReference>
<keyword evidence="5" id="KW-1185">Reference proteome</keyword>
<sequence length="440" mass="46849">MATRTTPANDEGSNDHSPARRGRTSRLLIRGGTLVALVCALTVAGVFISGRFPGDSMDIAWKTPSDGKATDRGNHAWADDAVGSWLAGDTLVRSRSDAATGHDAGTGKEVWEYRPPGRSKICAAEADVEHSVMVVTRDDENRPASAARQLCTTLAALDMKNGREIWRAPVPAASGEKRLSDYKRARVTVGGGLTVLTHQGLSAVDVRTGAPRWTATVPPNCVPAHALPSVRHVGALLACGGSQNGPNAIPNGLPRDAELQAAAFDPATGALLWSTPIGDREAATWGDAGALLVSADPLVVDDVRAFHSFSRDGRPNPPIAFSSSYVAVDETRLYALGSRYVKGVGSRDSAFAFDLATGRQVWKTGLDSDVDVFHLQDGRLTAVGERRDLLVIPAVRLYLLDAATGKERDVRRFHYGETPSGRAFEHEGRLIVGGTAYERS</sequence>
<keyword evidence="2" id="KW-0812">Transmembrane</keyword>
<evidence type="ECO:0000313" key="5">
    <source>
        <dbReference type="Proteomes" id="UP000613974"/>
    </source>
</evidence>
<dbReference type="PANTHER" id="PTHR34512:SF30">
    <property type="entry name" value="OUTER MEMBRANE PROTEIN ASSEMBLY FACTOR BAMB"/>
    <property type="match status" value="1"/>
</dbReference>
<dbReference type="PANTHER" id="PTHR34512">
    <property type="entry name" value="CELL SURFACE PROTEIN"/>
    <property type="match status" value="1"/>
</dbReference>
<keyword evidence="2" id="KW-0472">Membrane</keyword>
<feature type="domain" description="Pyrrolo-quinoline quinone repeat" evidence="3">
    <location>
        <begin position="262"/>
        <end position="408"/>
    </location>
</feature>
<proteinExistence type="predicted"/>
<dbReference type="InterPro" id="IPR011047">
    <property type="entry name" value="Quinoprotein_ADH-like_sf"/>
</dbReference>
<feature type="transmembrane region" description="Helical" evidence="2">
    <location>
        <begin position="27"/>
        <end position="48"/>
    </location>
</feature>
<protein>
    <recommendedName>
        <fullName evidence="3">Pyrrolo-quinoline quinone repeat domain-containing protein</fullName>
    </recommendedName>
</protein>
<evidence type="ECO:0000256" key="1">
    <source>
        <dbReference type="SAM" id="MobiDB-lite"/>
    </source>
</evidence>
<keyword evidence="2" id="KW-1133">Transmembrane helix</keyword>
<reference evidence="5" key="1">
    <citation type="submission" date="2023-07" db="EMBL/GenBank/DDBJ databases">
        <title>Whole genome shotgun sequence of Streptomyces nojiriensis NBRC 13794.</title>
        <authorList>
            <person name="Komaki H."/>
            <person name="Tamura T."/>
        </authorList>
    </citation>
    <scope>NUCLEOTIDE SEQUENCE [LARGE SCALE GENOMIC DNA]</scope>
    <source>
        <strain evidence="5">NBRC 13794</strain>
    </source>
</reference>
<dbReference type="Pfam" id="PF13360">
    <property type="entry name" value="PQQ_2"/>
    <property type="match status" value="2"/>
</dbReference>
<dbReference type="Gene3D" id="2.130.10.10">
    <property type="entry name" value="YVTN repeat-like/Quinoprotein amine dehydrogenase"/>
    <property type="match status" value="1"/>
</dbReference>
<gene>
    <name evidence="4" type="ORF">Snoj_35610</name>
</gene>
<feature type="domain" description="Pyrrolo-quinoline quinone repeat" evidence="3">
    <location>
        <begin position="153"/>
        <end position="216"/>
    </location>
</feature>
<evidence type="ECO:0000259" key="3">
    <source>
        <dbReference type="Pfam" id="PF13360"/>
    </source>
</evidence>
<dbReference type="InterPro" id="IPR015943">
    <property type="entry name" value="WD40/YVTN_repeat-like_dom_sf"/>
</dbReference>
<evidence type="ECO:0000313" key="4">
    <source>
        <dbReference type="EMBL" id="GHI69643.1"/>
    </source>
</evidence>
<dbReference type="InterPro" id="IPR002372">
    <property type="entry name" value="PQQ_rpt_dom"/>
</dbReference>
<dbReference type="GeneID" id="95587908"/>
<evidence type="ECO:0000256" key="2">
    <source>
        <dbReference type="SAM" id="Phobius"/>
    </source>
</evidence>
<organism evidence="4 5">
    <name type="scientific">Streptomyces nojiriensis</name>
    <dbReference type="NCBI Taxonomy" id="66374"/>
    <lineage>
        <taxon>Bacteria</taxon>
        <taxon>Bacillati</taxon>
        <taxon>Actinomycetota</taxon>
        <taxon>Actinomycetes</taxon>
        <taxon>Kitasatosporales</taxon>
        <taxon>Streptomycetaceae</taxon>
        <taxon>Streptomyces</taxon>
    </lineage>
</organism>
<feature type="region of interest" description="Disordered" evidence="1">
    <location>
        <begin position="1"/>
        <end position="23"/>
    </location>
</feature>
<name>A0ABQ3SND0_9ACTN</name>
<comment type="caution">
    <text evidence="4">The sequence shown here is derived from an EMBL/GenBank/DDBJ whole genome shotgun (WGS) entry which is preliminary data.</text>
</comment>
<accession>A0ABQ3SND0</accession>
<dbReference type="Proteomes" id="UP000613974">
    <property type="component" value="Unassembled WGS sequence"/>
</dbReference>